<feature type="region of interest" description="Disordered" evidence="1">
    <location>
        <begin position="1"/>
        <end position="81"/>
    </location>
</feature>
<dbReference type="Proteomes" id="UP001497512">
    <property type="component" value="Chromosome 9"/>
</dbReference>
<evidence type="ECO:0000259" key="2">
    <source>
        <dbReference type="PROSITE" id="PS50090"/>
    </source>
</evidence>
<sequence length="409" mass="45985">MEPPEKTDATPEDVKPKDLNVEDTSGGGFENIQDDDSKVDGRKLDDDVKLEADMKIEDTKFDDAKMDDESDDSPIEMEDTPIGEEGTDEIIRERLQEQNGVKRVRNTRWSESETLTLIAAKHAEAQKHPNSIKRGGLNFQRKWVIMAERCKALGMQRSAHQLKKRWNSLHSNYVHIKEWQSRPGAPDFWSMDRKERMIHKLPAYFHDVIYKALEQPSSIVLPLRSITSSSNLVDKPVEPLRADSVEVQGGTSGGEDTLDSSEDNDRSTFPVVAFPASSSQPSPLPPLPPVYSRTLPLPQLQEPPHFASLSRPPRAPGPVPLVSNGRAHTQCPDLKDVWLETFLHGFSVDPKVIKALQKEEVTVKVLVDEGTEEGVYKLLKMVAEASGVKITVGQRARIWHAVRQWRDNI</sequence>
<dbReference type="PROSITE" id="PS50090">
    <property type="entry name" value="MYB_LIKE"/>
    <property type="match status" value="1"/>
</dbReference>
<dbReference type="PANTHER" id="PTHR33492">
    <property type="entry name" value="OSJNBA0043A12.37 PROTEIN-RELATED"/>
    <property type="match status" value="1"/>
</dbReference>
<evidence type="ECO:0000313" key="4">
    <source>
        <dbReference type="Proteomes" id="UP001497512"/>
    </source>
</evidence>
<name>A0ABP0V4Z0_9BRYO</name>
<evidence type="ECO:0000313" key="3">
    <source>
        <dbReference type="EMBL" id="CAK9237000.1"/>
    </source>
</evidence>
<gene>
    <name evidence="3" type="ORF">CSSPTR1EN2_LOCUS23400</name>
</gene>
<proteinExistence type="predicted"/>
<reference evidence="3" key="1">
    <citation type="submission" date="2024-02" db="EMBL/GenBank/DDBJ databases">
        <authorList>
            <consortium name="ELIXIR-Norway"/>
            <consortium name="Elixir Norway"/>
        </authorList>
    </citation>
    <scope>NUCLEOTIDE SEQUENCE</scope>
</reference>
<feature type="region of interest" description="Disordered" evidence="1">
    <location>
        <begin position="237"/>
        <end position="296"/>
    </location>
</feature>
<dbReference type="Gene3D" id="1.10.10.60">
    <property type="entry name" value="Homeodomain-like"/>
    <property type="match status" value="1"/>
</dbReference>
<accession>A0ABP0V4Z0</accession>
<organism evidence="3 4">
    <name type="scientific">Sphagnum troendelagicum</name>
    <dbReference type="NCBI Taxonomy" id="128251"/>
    <lineage>
        <taxon>Eukaryota</taxon>
        <taxon>Viridiplantae</taxon>
        <taxon>Streptophyta</taxon>
        <taxon>Embryophyta</taxon>
        <taxon>Bryophyta</taxon>
        <taxon>Sphagnophytina</taxon>
        <taxon>Sphagnopsida</taxon>
        <taxon>Sphagnales</taxon>
        <taxon>Sphagnaceae</taxon>
        <taxon>Sphagnum</taxon>
    </lineage>
</organism>
<dbReference type="InterPro" id="IPR001005">
    <property type="entry name" value="SANT/Myb"/>
</dbReference>
<dbReference type="PANTHER" id="PTHR33492:SF4">
    <property type="entry name" value="OS02G0174300 PROTEIN"/>
    <property type="match status" value="1"/>
</dbReference>
<feature type="compositionally biased region" description="Basic and acidic residues" evidence="1">
    <location>
        <begin position="1"/>
        <end position="20"/>
    </location>
</feature>
<dbReference type="InterPro" id="IPR044822">
    <property type="entry name" value="Myb_DNA-bind_4"/>
</dbReference>
<evidence type="ECO:0000256" key="1">
    <source>
        <dbReference type="SAM" id="MobiDB-lite"/>
    </source>
</evidence>
<dbReference type="Pfam" id="PF13837">
    <property type="entry name" value="Myb_DNA-bind_4"/>
    <property type="match status" value="1"/>
</dbReference>
<feature type="compositionally biased region" description="Low complexity" evidence="1">
    <location>
        <begin position="270"/>
        <end position="281"/>
    </location>
</feature>
<dbReference type="EMBL" id="OZ019901">
    <property type="protein sequence ID" value="CAK9237000.1"/>
    <property type="molecule type" value="Genomic_DNA"/>
</dbReference>
<feature type="compositionally biased region" description="Acidic residues" evidence="1">
    <location>
        <begin position="65"/>
        <end position="81"/>
    </location>
</feature>
<feature type="compositionally biased region" description="Basic and acidic residues" evidence="1">
    <location>
        <begin position="35"/>
        <end position="64"/>
    </location>
</feature>
<feature type="domain" description="Myb-like" evidence="2">
    <location>
        <begin position="101"/>
        <end position="170"/>
    </location>
</feature>
<keyword evidence="4" id="KW-1185">Reference proteome</keyword>
<protein>
    <recommendedName>
        <fullName evidence="2">Myb-like domain-containing protein</fullName>
    </recommendedName>
</protein>